<proteinExistence type="predicted"/>
<name>A0A2T5G430_HYDSH</name>
<organism evidence="1 2">
    <name type="scientific">Hydrogenibacillus schlegelii</name>
    <name type="common">Bacillus schlegelii</name>
    <dbReference type="NCBI Taxonomy" id="1484"/>
    <lineage>
        <taxon>Bacteria</taxon>
        <taxon>Bacillati</taxon>
        <taxon>Bacillota</taxon>
        <taxon>Bacilli</taxon>
        <taxon>Bacillales</taxon>
        <taxon>Bacillales Family X. Incertae Sedis</taxon>
        <taxon>Hydrogenibacillus</taxon>
    </lineage>
</organism>
<accession>A0A2T5G430</accession>
<dbReference type="AlphaFoldDB" id="A0A2T5G430"/>
<dbReference type="InterPro" id="IPR036390">
    <property type="entry name" value="WH_DNA-bd_sf"/>
</dbReference>
<evidence type="ECO:0008006" key="3">
    <source>
        <dbReference type="Google" id="ProtNLM"/>
    </source>
</evidence>
<sequence>MPRSSVVERLHPRDIEILHTLYRVRAMSAKHIADLFYSHIVNARRRIRQYREMGWIDKYPYRRLMYHITDRGLGVLGDHVFIPFNEKAHNLMIGRARIRAYEHFVDLIVATRRHGWDFVESRAAKAELSLPDASYLQGMLIAPGGEKYPVFVLSARSTRRTLFGVLRDTRAIIAAEHPRIPGIIVTVAGEETYRELFSIPALGDFFLPVHLLPSAYARRAVPCLLPFSEHSHKYGLVPAGEEGCPYRAGGRCVTELLTLTHTNLIRLRYGTPAGEVWAAEETAPLIRAVTGKSPDRVVKIPCASSP</sequence>
<protein>
    <recommendedName>
        <fullName evidence="3">Protein involved in plasmid replication-relaxation</fullName>
    </recommendedName>
</protein>
<dbReference type="EMBL" id="PEBV01000060">
    <property type="protein sequence ID" value="PTQ50943.1"/>
    <property type="molecule type" value="Genomic_DNA"/>
</dbReference>
<evidence type="ECO:0000313" key="1">
    <source>
        <dbReference type="EMBL" id="PTQ50943.1"/>
    </source>
</evidence>
<comment type="caution">
    <text evidence="1">The sequence shown here is derived from an EMBL/GenBank/DDBJ whole genome shotgun (WGS) entry which is preliminary data.</text>
</comment>
<evidence type="ECO:0000313" key="2">
    <source>
        <dbReference type="Proteomes" id="UP000244180"/>
    </source>
</evidence>
<dbReference type="Proteomes" id="UP000244180">
    <property type="component" value="Unassembled WGS sequence"/>
</dbReference>
<dbReference type="SUPFAM" id="SSF46785">
    <property type="entry name" value="Winged helix' DNA-binding domain"/>
    <property type="match status" value="1"/>
</dbReference>
<gene>
    <name evidence="1" type="ORF">HSCHL_2032</name>
</gene>
<reference evidence="1 2" key="1">
    <citation type="submission" date="2017-08" db="EMBL/GenBank/DDBJ databases">
        <title>Burning lignite coal seam in the remote Altai Mountains harbors a hydrogen-driven thermophilic microbial community.</title>
        <authorList>
            <person name="Kadnikov V.V."/>
            <person name="Mardanov A.V."/>
            <person name="Ivasenko D."/>
            <person name="Beletsky A.V."/>
            <person name="Karnachuk O.V."/>
            <person name="Ravin N.V."/>
        </authorList>
    </citation>
    <scope>NUCLEOTIDE SEQUENCE [LARGE SCALE GENOMIC DNA]</scope>
    <source>
        <strain evidence="1">AL33</strain>
    </source>
</reference>